<dbReference type="EnsemblPlants" id="OBART11G08120.1">
    <property type="protein sequence ID" value="OBART11G08120.1"/>
    <property type="gene ID" value="OBART11G08120"/>
</dbReference>
<dbReference type="CDD" id="cd03191">
    <property type="entry name" value="GST_C_Zeta"/>
    <property type="match status" value="1"/>
</dbReference>
<dbReference type="InterPro" id="IPR036282">
    <property type="entry name" value="Glutathione-S-Trfase_C_sf"/>
</dbReference>
<dbReference type="PANTHER" id="PTHR42673">
    <property type="entry name" value="MALEYLACETOACETATE ISOMERASE"/>
    <property type="match status" value="1"/>
</dbReference>
<dbReference type="Gramene" id="OBART11G08120.1">
    <property type="protein sequence ID" value="OBART11G08120.1"/>
    <property type="gene ID" value="OBART11G08120"/>
</dbReference>
<dbReference type="SUPFAM" id="SSF52833">
    <property type="entry name" value="Thioredoxin-like"/>
    <property type="match status" value="1"/>
</dbReference>
<dbReference type="HOGENOM" id="CLU_011226_20_1_1"/>
<proteinExistence type="inferred from homology"/>
<feature type="domain" description="GST C-terminal" evidence="6">
    <location>
        <begin position="111"/>
        <end position="236"/>
    </location>
</feature>
<dbReference type="eggNOG" id="KOG0868">
    <property type="taxonomic scope" value="Eukaryota"/>
</dbReference>
<dbReference type="Gene3D" id="3.40.30.10">
    <property type="entry name" value="Glutaredoxin"/>
    <property type="match status" value="1"/>
</dbReference>
<keyword evidence="8" id="KW-1185">Reference proteome</keyword>
<dbReference type="STRING" id="65489.A0A0D3HK21"/>
<protein>
    <recommendedName>
        <fullName evidence="2">glutathione transferase</fullName>
        <ecNumber evidence="2">2.5.1.18</ecNumber>
    </recommendedName>
</protein>
<dbReference type="AlphaFoldDB" id="A0A0D3HK21"/>
<dbReference type="InterPro" id="IPR034330">
    <property type="entry name" value="GST_Zeta_C"/>
</dbReference>
<dbReference type="InterPro" id="IPR010987">
    <property type="entry name" value="Glutathione-S-Trfase_C-like"/>
</dbReference>
<evidence type="ECO:0000259" key="5">
    <source>
        <dbReference type="PROSITE" id="PS50404"/>
    </source>
</evidence>
<dbReference type="PROSITE" id="PS50404">
    <property type="entry name" value="GST_NTER"/>
    <property type="match status" value="1"/>
</dbReference>
<dbReference type="EC" id="2.5.1.18" evidence="2"/>
<dbReference type="SUPFAM" id="SSF47616">
    <property type="entry name" value="GST C-terminal domain-like"/>
    <property type="match status" value="1"/>
</dbReference>
<name>A0A0D3HK21_9ORYZ</name>
<dbReference type="FunFam" id="3.40.30.10:FF:000100">
    <property type="entry name" value="Glutathione S-transferase Z1"/>
    <property type="match status" value="1"/>
</dbReference>
<evidence type="ECO:0000259" key="6">
    <source>
        <dbReference type="PROSITE" id="PS50405"/>
    </source>
</evidence>
<dbReference type="GO" id="GO:0009407">
    <property type="term" value="P:toxin catabolic process"/>
    <property type="evidence" value="ECO:0007669"/>
    <property type="project" value="UniProtKB-ARBA"/>
</dbReference>
<dbReference type="InterPro" id="IPR034333">
    <property type="entry name" value="GST_Zeta_N"/>
</dbReference>
<evidence type="ECO:0000256" key="2">
    <source>
        <dbReference type="ARBA" id="ARBA00012452"/>
    </source>
</evidence>
<dbReference type="InterPro" id="IPR036249">
    <property type="entry name" value="Thioredoxin-like_sf"/>
</dbReference>
<comment type="catalytic activity">
    <reaction evidence="4">
        <text>RX + glutathione = an S-substituted glutathione + a halide anion + H(+)</text>
        <dbReference type="Rhea" id="RHEA:16437"/>
        <dbReference type="ChEBI" id="CHEBI:15378"/>
        <dbReference type="ChEBI" id="CHEBI:16042"/>
        <dbReference type="ChEBI" id="CHEBI:17792"/>
        <dbReference type="ChEBI" id="CHEBI:57925"/>
        <dbReference type="ChEBI" id="CHEBI:90779"/>
        <dbReference type="EC" id="2.5.1.18"/>
    </reaction>
</comment>
<evidence type="ECO:0000256" key="1">
    <source>
        <dbReference type="ARBA" id="ARBA00010007"/>
    </source>
</evidence>
<evidence type="ECO:0000256" key="4">
    <source>
        <dbReference type="ARBA" id="ARBA00047960"/>
    </source>
</evidence>
<reference evidence="7" key="1">
    <citation type="journal article" date="2009" name="Rice">
        <title>De Novo Next Generation Sequencing of Plant Genomes.</title>
        <authorList>
            <person name="Rounsley S."/>
            <person name="Marri P.R."/>
            <person name="Yu Y."/>
            <person name="He R."/>
            <person name="Sisneros N."/>
            <person name="Goicoechea J.L."/>
            <person name="Lee S.J."/>
            <person name="Angelova A."/>
            <person name="Kudrna D."/>
            <person name="Luo M."/>
            <person name="Affourtit J."/>
            <person name="Desany B."/>
            <person name="Knight J."/>
            <person name="Niazi F."/>
            <person name="Egholm M."/>
            <person name="Wing R.A."/>
        </authorList>
    </citation>
    <scope>NUCLEOTIDE SEQUENCE [LARGE SCALE GENOMIC DNA]</scope>
    <source>
        <strain evidence="7">cv. IRGC 105608</strain>
    </source>
</reference>
<evidence type="ECO:0000313" key="8">
    <source>
        <dbReference type="Proteomes" id="UP000026960"/>
    </source>
</evidence>
<evidence type="ECO:0000313" key="7">
    <source>
        <dbReference type="EnsemblPlants" id="OBART11G08120.1"/>
    </source>
</evidence>
<organism evidence="7">
    <name type="scientific">Oryza barthii</name>
    <dbReference type="NCBI Taxonomy" id="65489"/>
    <lineage>
        <taxon>Eukaryota</taxon>
        <taxon>Viridiplantae</taxon>
        <taxon>Streptophyta</taxon>
        <taxon>Embryophyta</taxon>
        <taxon>Tracheophyta</taxon>
        <taxon>Spermatophyta</taxon>
        <taxon>Magnoliopsida</taxon>
        <taxon>Liliopsida</taxon>
        <taxon>Poales</taxon>
        <taxon>Poaceae</taxon>
        <taxon>BOP clade</taxon>
        <taxon>Oryzoideae</taxon>
        <taxon>Oryzeae</taxon>
        <taxon>Oryzinae</taxon>
        <taxon>Oryza</taxon>
    </lineage>
</organism>
<dbReference type="GO" id="GO:0005737">
    <property type="term" value="C:cytoplasm"/>
    <property type="evidence" value="ECO:0007669"/>
    <property type="project" value="InterPro"/>
</dbReference>
<dbReference type="InterPro" id="IPR005955">
    <property type="entry name" value="GST_Zeta"/>
</dbReference>
<dbReference type="CDD" id="cd03042">
    <property type="entry name" value="GST_N_Zeta"/>
    <property type="match status" value="1"/>
</dbReference>
<dbReference type="InterPro" id="IPR004045">
    <property type="entry name" value="Glutathione_S-Trfase_N"/>
</dbReference>
<dbReference type="Gene3D" id="1.20.1050.10">
    <property type="match status" value="1"/>
</dbReference>
<evidence type="ECO:0000256" key="3">
    <source>
        <dbReference type="ARBA" id="ARBA00022679"/>
    </source>
</evidence>
<reference evidence="7" key="2">
    <citation type="submission" date="2015-03" db="UniProtKB">
        <authorList>
            <consortium name="EnsemblPlants"/>
        </authorList>
    </citation>
    <scope>IDENTIFICATION</scope>
</reference>
<dbReference type="PaxDb" id="65489-OBART11G08120.1"/>
<accession>A0A0D3HK21</accession>
<dbReference type="GO" id="GO:0004364">
    <property type="term" value="F:glutathione transferase activity"/>
    <property type="evidence" value="ECO:0007669"/>
    <property type="project" value="UniProtKB-EC"/>
</dbReference>
<comment type="similarity">
    <text evidence="1">Belongs to the GST superfamily. Zeta family.</text>
</comment>
<dbReference type="SFLD" id="SFLDG00358">
    <property type="entry name" value="Main_(cytGST)"/>
    <property type="match status" value="1"/>
</dbReference>
<dbReference type="NCBIfam" id="TIGR01262">
    <property type="entry name" value="maiA"/>
    <property type="match status" value="1"/>
</dbReference>
<feature type="domain" description="GST N-terminal" evidence="5">
    <location>
        <begin position="24"/>
        <end position="106"/>
    </location>
</feature>
<dbReference type="SMR" id="A0A0D3HK21"/>
<dbReference type="PROSITE" id="PS50405">
    <property type="entry name" value="GST_CTER"/>
    <property type="match status" value="1"/>
</dbReference>
<dbReference type="InterPro" id="IPR040079">
    <property type="entry name" value="Glutathione_S-Trfase"/>
</dbReference>
<dbReference type="PANTHER" id="PTHR42673:SF4">
    <property type="entry name" value="MALEYLACETOACETATE ISOMERASE"/>
    <property type="match status" value="1"/>
</dbReference>
<keyword evidence="3" id="KW-0808">Transferase</keyword>
<dbReference type="Pfam" id="PF02798">
    <property type="entry name" value="GST_N"/>
    <property type="match status" value="1"/>
</dbReference>
<dbReference type="Proteomes" id="UP000026960">
    <property type="component" value="Chromosome 11"/>
</dbReference>
<dbReference type="FunFam" id="1.20.1050.10:FF:000017">
    <property type="entry name" value="Maleylacetoacetate isomerase"/>
    <property type="match status" value="1"/>
</dbReference>
<sequence>MASSGSPEARQTHGEIAGAAAPERRLKLYSFWRSSCSYRVRIALSLKGLDYEYKPINLLANEQSHPEFEKLNPMKYVPALVDGDDTVVVDSFAILLYLEDTYPQHPLLPQDPKMKALNIQIASIVGSSIQPLQNNSVLDFIEEKLDSQEKVNWIQYHLNRGFTALEKMLKGCTTTYATGDEIQLGDLFLEPQIYGGIKRFGIDMTNYPTLARLHEAYMEHPAFQAALPERQPDAPSSPEI</sequence>
<dbReference type="GO" id="GO:0006559">
    <property type="term" value="P:L-phenylalanine catabolic process"/>
    <property type="evidence" value="ECO:0007669"/>
    <property type="project" value="TreeGrafter"/>
</dbReference>
<dbReference type="GO" id="GO:0006749">
    <property type="term" value="P:glutathione metabolic process"/>
    <property type="evidence" value="ECO:0007669"/>
    <property type="project" value="TreeGrafter"/>
</dbReference>
<dbReference type="SFLD" id="SFLDS00019">
    <property type="entry name" value="Glutathione_Transferase_(cytos"/>
    <property type="match status" value="1"/>
</dbReference>
<dbReference type="GO" id="GO:0016034">
    <property type="term" value="F:maleylacetoacetate isomerase activity"/>
    <property type="evidence" value="ECO:0007669"/>
    <property type="project" value="TreeGrafter"/>
</dbReference>